<evidence type="ECO:0000256" key="1">
    <source>
        <dbReference type="SAM" id="SignalP"/>
    </source>
</evidence>
<dbReference type="PROSITE" id="PS51318">
    <property type="entry name" value="TAT"/>
    <property type="match status" value="1"/>
</dbReference>
<dbReference type="InterPro" id="IPR006311">
    <property type="entry name" value="TAT_signal"/>
</dbReference>
<evidence type="ECO:0000313" key="2">
    <source>
        <dbReference type="EMBL" id="MDT0379772.1"/>
    </source>
</evidence>
<evidence type="ECO:0008006" key="4">
    <source>
        <dbReference type="Google" id="ProtNLM"/>
    </source>
</evidence>
<accession>A0ABU2NUU2</accession>
<protein>
    <recommendedName>
        <fullName evidence="4">Secreted protein</fullName>
    </recommendedName>
</protein>
<keyword evidence="3" id="KW-1185">Reference proteome</keyword>
<name>A0ABU2NUU2_9ACTN</name>
<feature type="signal peptide" evidence="1">
    <location>
        <begin position="1"/>
        <end position="33"/>
    </location>
</feature>
<gene>
    <name evidence="2" type="ORF">RM572_13485</name>
</gene>
<dbReference type="EMBL" id="JAVREQ010000010">
    <property type="protein sequence ID" value="MDT0379772.1"/>
    <property type="molecule type" value="Genomic_DNA"/>
</dbReference>
<keyword evidence="1" id="KW-0732">Signal</keyword>
<organism evidence="2 3">
    <name type="scientific">Streptomyces hazeniae</name>
    <dbReference type="NCBI Taxonomy" id="3075538"/>
    <lineage>
        <taxon>Bacteria</taxon>
        <taxon>Bacillati</taxon>
        <taxon>Actinomycetota</taxon>
        <taxon>Actinomycetes</taxon>
        <taxon>Kitasatosporales</taxon>
        <taxon>Streptomycetaceae</taxon>
        <taxon>Streptomyces</taxon>
    </lineage>
</organism>
<proteinExistence type="predicted"/>
<dbReference type="RefSeq" id="WP_311673560.1">
    <property type="nucleotide sequence ID" value="NZ_JAVREQ010000010.1"/>
</dbReference>
<feature type="chain" id="PRO_5046157552" description="Secreted protein" evidence="1">
    <location>
        <begin position="34"/>
        <end position="425"/>
    </location>
</feature>
<reference evidence="3" key="1">
    <citation type="submission" date="2023-07" db="EMBL/GenBank/DDBJ databases">
        <title>30 novel species of actinomycetes from the DSMZ collection.</title>
        <authorList>
            <person name="Nouioui I."/>
        </authorList>
    </citation>
    <scope>NUCLEOTIDE SEQUENCE [LARGE SCALE GENOMIC DNA]</scope>
    <source>
        <strain evidence="3">DSM 42041</strain>
    </source>
</reference>
<sequence>MLTSRVRRHRALSGAVALLAMVGLGAASGPAGAAPAGPAKPGQEVSWRAELGVRGGDDVGVRFTDGALRLRAEGVRPASAGGEGAQGAAVLPVRELGRTVHRVSVDLQARTPQGTRVAVDVRGRGAGGVWTEWREAAAGAPALLPRAASSVQARVTLFGMADGSAGPVVEGLRLSAEAVPASERAKERPQAAAAFSATVFATREGLVGHTTANGHVIQPNDHFVALPSRRGLSPRGSHEYSVRVCGPARCETAPVWDVGPWNTKDDYWNPSSVREMWKDLPQGRPEAQAAYQDDYNGGADQFGRQVANPAGIDLADGTFYNVGLNDNGWVTVTYLWTGGGGSDTKPFPTWGSDVNIREQATTNSASVASLPGPTTVNVQCQKRGQMVHYQGYSNDAWSYLPDYGGYISNIFVDVADSWLPGVPTC</sequence>
<comment type="caution">
    <text evidence="2">The sequence shown here is derived from an EMBL/GenBank/DDBJ whole genome shotgun (WGS) entry which is preliminary data.</text>
</comment>
<evidence type="ECO:0000313" key="3">
    <source>
        <dbReference type="Proteomes" id="UP001183414"/>
    </source>
</evidence>
<dbReference type="Proteomes" id="UP001183414">
    <property type="component" value="Unassembled WGS sequence"/>
</dbReference>